<name>A0A4D9D2L8_9STRA</name>
<protein>
    <submittedName>
        <fullName evidence="3">Uncharacterized protein</fullName>
    </submittedName>
</protein>
<organism evidence="3 4">
    <name type="scientific">Nannochloropsis salina CCMP1776</name>
    <dbReference type="NCBI Taxonomy" id="1027361"/>
    <lineage>
        <taxon>Eukaryota</taxon>
        <taxon>Sar</taxon>
        <taxon>Stramenopiles</taxon>
        <taxon>Ochrophyta</taxon>
        <taxon>Eustigmatophyceae</taxon>
        <taxon>Eustigmatales</taxon>
        <taxon>Monodopsidaceae</taxon>
        <taxon>Microchloropsis</taxon>
        <taxon>Microchloropsis salina</taxon>
    </lineage>
</organism>
<keyword evidence="2" id="KW-0472">Membrane</keyword>
<evidence type="ECO:0000313" key="4">
    <source>
        <dbReference type="Proteomes" id="UP000355283"/>
    </source>
</evidence>
<dbReference type="Pfam" id="PF00314">
    <property type="entry name" value="Thaumatin"/>
    <property type="match status" value="1"/>
</dbReference>
<keyword evidence="4" id="KW-1185">Reference proteome</keyword>
<proteinExistence type="predicted"/>
<accession>A0A4D9D2L8</accession>
<dbReference type="PANTHER" id="PTHR31048">
    <property type="entry name" value="OS03G0233200 PROTEIN"/>
    <property type="match status" value="1"/>
</dbReference>
<dbReference type="PROSITE" id="PS51367">
    <property type="entry name" value="THAUMATIN_2"/>
    <property type="match status" value="1"/>
</dbReference>
<gene>
    <name evidence="3" type="ORF">NSK_004062</name>
</gene>
<dbReference type="Proteomes" id="UP000355283">
    <property type="component" value="Unassembled WGS sequence"/>
</dbReference>
<keyword evidence="2" id="KW-0812">Transmembrane</keyword>
<feature type="region of interest" description="Disordered" evidence="1">
    <location>
        <begin position="92"/>
        <end position="122"/>
    </location>
</feature>
<feature type="compositionally biased region" description="Pro residues" evidence="1">
    <location>
        <begin position="100"/>
        <end position="109"/>
    </location>
</feature>
<evidence type="ECO:0000313" key="3">
    <source>
        <dbReference type="EMBL" id="TFJ84597.1"/>
    </source>
</evidence>
<evidence type="ECO:0000256" key="2">
    <source>
        <dbReference type="SAM" id="Phobius"/>
    </source>
</evidence>
<dbReference type="EMBL" id="SDOX01000018">
    <property type="protein sequence ID" value="TFJ84597.1"/>
    <property type="molecule type" value="Genomic_DNA"/>
</dbReference>
<dbReference type="Gene3D" id="2.60.110.10">
    <property type="entry name" value="Thaumatin"/>
    <property type="match status" value="1"/>
</dbReference>
<dbReference type="AlphaFoldDB" id="A0A4D9D2L8"/>
<dbReference type="SMART" id="SM00205">
    <property type="entry name" value="THN"/>
    <property type="match status" value="1"/>
</dbReference>
<dbReference type="InterPro" id="IPR001938">
    <property type="entry name" value="Thaumatin"/>
</dbReference>
<dbReference type="InterPro" id="IPR037176">
    <property type="entry name" value="Osmotin/thaumatin-like_sf"/>
</dbReference>
<evidence type="ECO:0000256" key="1">
    <source>
        <dbReference type="SAM" id="MobiDB-lite"/>
    </source>
</evidence>
<reference evidence="3 4" key="1">
    <citation type="submission" date="2019-01" db="EMBL/GenBank/DDBJ databases">
        <title>Nuclear Genome Assembly of the Microalgal Biofuel strain Nannochloropsis salina CCMP1776.</title>
        <authorList>
            <person name="Hovde B."/>
        </authorList>
    </citation>
    <scope>NUCLEOTIDE SEQUENCE [LARGE SCALE GENOMIC DNA]</scope>
    <source>
        <strain evidence="3 4">CCMP1776</strain>
    </source>
</reference>
<sequence length="391" mass="41424">MHLSLNKQACGVFPLHGNREIMVSARETTPLNAARTHPTLTNSTPPGEEEYVFEESLTSTHGRSILAFGITVISVIFGLFIILTAWPHAAGQAGSSSFPPDGPPQPPSLRPKDPVDPASIPTVGTAVVGSPTRPHARFQASGCPPLAASPPGHRFLQIKNNCNESLWLGVIPAGAAVPPGNSWLWEAGECKTLTVVSSLASLRVWGRTHCDADFNCLTGSCRVDAHGGCTTAGETPCTLWEATLQDHCTPKPVAGMGPDFFDASLVDGYNLPLTAQPSGGFHVGQVRPPFSCQGPSVEAFDFDACPYELRVYNDSIPGTTLPEEGWAGKNRVTSPCFLTPLEDDCRASVVGCRSLCKALDQGQYNDISSTFVCCGKEGQPGPSYILTFCAA</sequence>
<dbReference type="SUPFAM" id="SSF49870">
    <property type="entry name" value="Osmotin, thaumatin-like protein"/>
    <property type="match status" value="1"/>
</dbReference>
<dbReference type="PRINTS" id="PR00347">
    <property type="entry name" value="THAUMATIN"/>
</dbReference>
<feature type="transmembrane region" description="Helical" evidence="2">
    <location>
        <begin position="65"/>
        <end position="86"/>
    </location>
</feature>
<comment type="caution">
    <text evidence="3">The sequence shown here is derived from an EMBL/GenBank/DDBJ whole genome shotgun (WGS) entry which is preliminary data.</text>
</comment>
<keyword evidence="2" id="KW-1133">Transmembrane helix</keyword>
<dbReference type="OrthoDB" id="5861241at2759"/>